<proteinExistence type="predicted"/>
<reference evidence="2" key="1">
    <citation type="submission" date="2016-06" db="EMBL/GenBank/DDBJ databases">
        <title>Parallel loss of symbiosis genes in relatives of nitrogen-fixing non-legume Parasponia.</title>
        <authorList>
            <person name="Van Velzen R."/>
            <person name="Holmer R."/>
            <person name="Bu F."/>
            <person name="Rutten L."/>
            <person name="Van Zeijl A."/>
            <person name="Liu W."/>
            <person name="Santuari L."/>
            <person name="Cao Q."/>
            <person name="Sharma T."/>
            <person name="Shen D."/>
            <person name="Roswanjaya Y."/>
            <person name="Wardhani T."/>
            <person name="Kalhor M.S."/>
            <person name="Jansen J."/>
            <person name="Van den Hoogen J."/>
            <person name="Gungor B."/>
            <person name="Hartog M."/>
            <person name="Hontelez J."/>
            <person name="Verver J."/>
            <person name="Yang W.-C."/>
            <person name="Schijlen E."/>
            <person name="Repin R."/>
            <person name="Schilthuizen M."/>
            <person name="Schranz E."/>
            <person name="Heidstra R."/>
            <person name="Miyata K."/>
            <person name="Fedorova E."/>
            <person name="Kohlen W."/>
            <person name="Bisseling T."/>
            <person name="Smit S."/>
            <person name="Geurts R."/>
        </authorList>
    </citation>
    <scope>NUCLEOTIDE SEQUENCE [LARGE SCALE GENOMIC DNA]</scope>
    <source>
        <strain evidence="2">cv. WU1-14</strain>
    </source>
</reference>
<gene>
    <name evidence="1" type="ORF">PanWU01x14_160500</name>
</gene>
<dbReference type="Proteomes" id="UP000237105">
    <property type="component" value="Unassembled WGS sequence"/>
</dbReference>
<name>A0A2P5CE54_PARAD</name>
<feature type="non-terminal residue" evidence="1">
    <location>
        <position position="1"/>
    </location>
</feature>
<dbReference type="AlphaFoldDB" id="A0A2P5CE54"/>
<keyword evidence="2" id="KW-1185">Reference proteome</keyword>
<protein>
    <submittedName>
        <fullName evidence="1">Uncharacterized protein</fullName>
    </submittedName>
</protein>
<evidence type="ECO:0000313" key="1">
    <source>
        <dbReference type="EMBL" id="PON59301.1"/>
    </source>
</evidence>
<evidence type="ECO:0000313" key="2">
    <source>
        <dbReference type="Proteomes" id="UP000237105"/>
    </source>
</evidence>
<dbReference type="EMBL" id="JXTB01000141">
    <property type="protein sequence ID" value="PON59301.1"/>
    <property type="molecule type" value="Genomic_DNA"/>
</dbReference>
<comment type="caution">
    <text evidence="1">The sequence shown here is derived from an EMBL/GenBank/DDBJ whole genome shotgun (WGS) entry which is preliminary data.</text>
</comment>
<organism evidence="1 2">
    <name type="scientific">Parasponia andersonii</name>
    <name type="common">Sponia andersonii</name>
    <dbReference type="NCBI Taxonomy" id="3476"/>
    <lineage>
        <taxon>Eukaryota</taxon>
        <taxon>Viridiplantae</taxon>
        <taxon>Streptophyta</taxon>
        <taxon>Embryophyta</taxon>
        <taxon>Tracheophyta</taxon>
        <taxon>Spermatophyta</taxon>
        <taxon>Magnoliopsida</taxon>
        <taxon>eudicotyledons</taxon>
        <taxon>Gunneridae</taxon>
        <taxon>Pentapetalae</taxon>
        <taxon>rosids</taxon>
        <taxon>fabids</taxon>
        <taxon>Rosales</taxon>
        <taxon>Cannabaceae</taxon>
        <taxon>Parasponia</taxon>
    </lineage>
</organism>
<sequence>NARYAIVRGQASDLRHGQRKIPRGGFMGAKIIIHGAYLRAKVLIPGLLNNTRKLESKIEELRYNV</sequence>
<accession>A0A2P5CE54</accession>